<feature type="compositionally biased region" description="Basic and acidic residues" evidence="1">
    <location>
        <begin position="280"/>
        <end position="291"/>
    </location>
</feature>
<feature type="region of interest" description="Disordered" evidence="1">
    <location>
        <begin position="1"/>
        <end position="119"/>
    </location>
</feature>
<feature type="compositionally biased region" description="Basic residues" evidence="1">
    <location>
        <begin position="34"/>
        <end position="44"/>
    </location>
</feature>
<protein>
    <submittedName>
        <fullName evidence="2">Uncharacterized protein</fullName>
    </submittedName>
</protein>
<proteinExistence type="predicted"/>
<dbReference type="RefSeq" id="XP_053586719.1">
    <property type="nucleotide sequence ID" value="XM_053727142.1"/>
</dbReference>
<dbReference type="CTD" id="78774807"/>
<evidence type="ECO:0000313" key="3">
    <source>
        <dbReference type="Proteomes" id="UP000483820"/>
    </source>
</evidence>
<dbReference type="EMBL" id="WUAV01000003">
    <property type="protein sequence ID" value="KAF1760721.1"/>
    <property type="molecule type" value="Genomic_DNA"/>
</dbReference>
<sequence length="291" mass="33149">MDDDHQVPEGDLSTFEDTIPPPVLPSENKTSGDKKRKKKEKKTPHLPETVTPDEPKVDKPSENFPKAASEDSKAILEPRIPKAGDDTGDDGQEKIMDKKGKRKQKNKERKIKNKTQRKEKAMEIQKIKIRKINEVKKAIGMSMPRTIVMKKSQKIKVTKKSVELSMLKAMLIEAMQPKHLEHFLTSPLKLLKRQKTYWQLLERQKHLVTSLKLLKETVTPDEPKVDKPSENFPKAASEDSKAILKPRIPKAGGDTDDDGQEKIMDKKGKRKQKAQRKQKVGIEKGENSTDN</sequence>
<evidence type="ECO:0000256" key="1">
    <source>
        <dbReference type="SAM" id="MobiDB-lite"/>
    </source>
</evidence>
<feature type="compositionally biased region" description="Basic and acidic residues" evidence="1">
    <location>
        <begin position="68"/>
        <end position="98"/>
    </location>
</feature>
<comment type="caution">
    <text evidence="2">The sequence shown here is derived from an EMBL/GenBank/DDBJ whole genome shotgun (WGS) entry which is preliminary data.</text>
</comment>
<name>A0A6A5H133_CAERE</name>
<dbReference type="AlphaFoldDB" id="A0A6A5H133"/>
<organism evidence="2 3">
    <name type="scientific">Caenorhabditis remanei</name>
    <name type="common">Caenorhabditis vulgaris</name>
    <dbReference type="NCBI Taxonomy" id="31234"/>
    <lineage>
        <taxon>Eukaryota</taxon>
        <taxon>Metazoa</taxon>
        <taxon>Ecdysozoa</taxon>
        <taxon>Nematoda</taxon>
        <taxon>Chromadorea</taxon>
        <taxon>Rhabditida</taxon>
        <taxon>Rhabditina</taxon>
        <taxon>Rhabditomorpha</taxon>
        <taxon>Rhabditoidea</taxon>
        <taxon>Rhabditidae</taxon>
        <taxon>Peloderinae</taxon>
        <taxon>Caenorhabditis</taxon>
    </lineage>
</organism>
<feature type="compositionally biased region" description="Basic residues" evidence="1">
    <location>
        <begin position="99"/>
        <end position="115"/>
    </location>
</feature>
<dbReference type="KEGG" id="crq:GCK72_008970"/>
<reference evidence="2 3" key="1">
    <citation type="submission" date="2019-12" db="EMBL/GenBank/DDBJ databases">
        <title>Chromosome-level assembly of the Caenorhabditis remanei genome.</title>
        <authorList>
            <person name="Teterina A.A."/>
            <person name="Willis J.H."/>
            <person name="Phillips P.C."/>
        </authorList>
    </citation>
    <scope>NUCLEOTIDE SEQUENCE [LARGE SCALE GENOMIC DNA]</scope>
    <source>
        <strain evidence="2 3">PX506</strain>
        <tissue evidence="2">Whole organism</tissue>
    </source>
</reference>
<dbReference type="Proteomes" id="UP000483820">
    <property type="component" value="Chromosome III"/>
</dbReference>
<evidence type="ECO:0000313" key="2">
    <source>
        <dbReference type="EMBL" id="KAF1760721.1"/>
    </source>
</evidence>
<accession>A0A6A5H133</accession>
<feature type="compositionally biased region" description="Basic residues" evidence="1">
    <location>
        <begin position="267"/>
        <end position="279"/>
    </location>
</feature>
<gene>
    <name evidence="2" type="ORF">GCK72_008970</name>
</gene>
<feature type="region of interest" description="Disordered" evidence="1">
    <location>
        <begin position="219"/>
        <end position="291"/>
    </location>
</feature>
<dbReference type="GeneID" id="78774807"/>